<dbReference type="Pfam" id="PF12705">
    <property type="entry name" value="PDDEXK_1"/>
    <property type="match status" value="1"/>
</dbReference>
<evidence type="ECO:0000256" key="14">
    <source>
        <dbReference type="ARBA" id="ARBA00048988"/>
    </source>
</evidence>
<feature type="domain" description="UvrD-like helicase ATP-binding" evidence="16">
    <location>
        <begin position="16"/>
        <end position="335"/>
    </location>
</feature>
<evidence type="ECO:0000256" key="10">
    <source>
        <dbReference type="ARBA" id="ARBA00023204"/>
    </source>
</evidence>
<comment type="caution">
    <text evidence="18">The sequence shown here is derived from an EMBL/GenBank/DDBJ whole genome shotgun (WGS) entry which is preliminary data.</text>
</comment>
<dbReference type="CDD" id="cd17932">
    <property type="entry name" value="DEXQc_UvrD"/>
    <property type="match status" value="1"/>
</dbReference>
<keyword evidence="8 15" id="KW-0067">ATP-binding</keyword>
<evidence type="ECO:0000256" key="3">
    <source>
        <dbReference type="ARBA" id="ARBA00022741"/>
    </source>
</evidence>
<proteinExistence type="inferred from homology"/>
<keyword evidence="5 15" id="KW-0378">Hydrolase</keyword>
<dbReference type="Gene3D" id="1.10.486.10">
    <property type="entry name" value="PCRA, domain 4"/>
    <property type="match status" value="1"/>
</dbReference>
<keyword evidence="6 15" id="KW-0347">Helicase</keyword>
<dbReference type="GO" id="GO:0043138">
    <property type="term" value="F:3'-5' DNA helicase activity"/>
    <property type="evidence" value="ECO:0007669"/>
    <property type="project" value="UniProtKB-EC"/>
</dbReference>
<dbReference type="PROSITE" id="PS51198">
    <property type="entry name" value="UVRD_HELICASE_ATP_BIND"/>
    <property type="match status" value="1"/>
</dbReference>
<dbReference type="EC" id="5.6.2.4" evidence="13"/>
<dbReference type="Gene3D" id="1.10.10.160">
    <property type="match status" value="1"/>
</dbReference>
<evidence type="ECO:0000313" key="19">
    <source>
        <dbReference type="Proteomes" id="UP000230837"/>
    </source>
</evidence>
<dbReference type="GO" id="GO:0003677">
    <property type="term" value="F:DNA binding"/>
    <property type="evidence" value="ECO:0007669"/>
    <property type="project" value="UniProtKB-KW"/>
</dbReference>
<dbReference type="InterPro" id="IPR038726">
    <property type="entry name" value="PDDEXK_AddAB-type"/>
</dbReference>
<dbReference type="Gene3D" id="3.90.320.10">
    <property type="match status" value="1"/>
</dbReference>
<keyword evidence="9" id="KW-0238">DNA-binding</keyword>
<evidence type="ECO:0000313" key="18">
    <source>
        <dbReference type="EMBL" id="PIW96709.1"/>
    </source>
</evidence>
<dbReference type="InterPro" id="IPR013986">
    <property type="entry name" value="DExx_box_DNA_helicase_dom_sf"/>
</dbReference>
<evidence type="ECO:0000256" key="8">
    <source>
        <dbReference type="ARBA" id="ARBA00022840"/>
    </source>
</evidence>
<comment type="catalytic activity">
    <reaction evidence="14">
        <text>ATP + H2O = ADP + phosphate + H(+)</text>
        <dbReference type="Rhea" id="RHEA:13065"/>
        <dbReference type="ChEBI" id="CHEBI:15377"/>
        <dbReference type="ChEBI" id="CHEBI:15378"/>
        <dbReference type="ChEBI" id="CHEBI:30616"/>
        <dbReference type="ChEBI" id="CHEBI:43474"/>
        <dbReference type="ChEBI" id="CHEBI:456216"/>
        <dbReference type="EC" id="5.6.2.4"/>
    </reaction>
</comment>
<dbReference type="Gene3D" id="3.40.50.300">
    <property type="entry name" value="P-loop containing nucleotide triphosphate hydrolases"/>
    <property type="match status" value="2"/>
</dbReference>
<sequence length="1001" mass="113620">MLKDNSLQAVFNEAYASLNTAQRQAVDNIEGPVMVIAGPGTGKTQILTLRIANILLQTDTAPESILALTFTESGAKAMRERLHRYIGTRAYQVSIYTFHGFASSLIKDYPDSYNRIIGGEPASDLEKISIIESILDSKEIKLLRPSGNITYYVNPILKMLGELKKEYITPDELAKIILHQEEQLLSMEKIHEKGAHKGKVRGEYTKLEKIISKNQELLFVYQRYEALLRTQKLYDFEDMIGETVFALTQNESMLRDLQEQYQYILADEHQDVNGSQNHLLELLCSYHDQPNIFVVGDEKQAIYRFQGASLNNFLYFQDRFSETKIISLIENYRSGQIILDTAHSLVKVEDEVLQKLRLPLVSMTVSKSQVTKRIFSHQAVEDAWLVEQVSDRLVKGVSPEEIAVIVRTNREVEALSTNLRKSGITTEASADGDILNHPITESIESLISAVFTDQTESALFTVLHGAYWGLSINDVFKITSARRHDITLFSLLNDEVKLTEIGVSSVAQAKNISTVITKARELELYEAPHRVLEFLLQASGFLDYVITRSPLEGARVVRRLYDEIEALVCRDGAVTLSAVRDMLARRRAYGLPLIAPYINNNTRSVQVMTAHKAKGLEFEIVFIPHLQDDNWGGGNKRNYFTIPITPKLEEGVVNSLDDERRLLYVAMTRAKRELNLSSAETNSEGKALIITRLYDTLDQTIITNCPTDKEEEKFNPITLLGQPLPERIIDKSLITNLFAKRGFSATSFNNYLHNPWDFIYRNILRLPETQSLSMQFGTVVHNVLEFVTKYHTRSGSFPTATEIKSKLEQGLGLLPLSKKDFVRLHEKGLFVLYPYIDQLEKTLPVNTKEEFNLRVVLTTGIKELPELILTGKLDRLDLTSDGRTYRVVDYKTGKPKTRNVIEGKTASSDGNYKRQLVFYALLLSLYDDERYLCREGVLSFVETDTKGLFHEETFSITTEEIESLKRELISAVKEIVAGDFLSNKELADKSSYAHLIRLLNE</sequence>
<evidence type="ECO:0000256" key="7">
    <source>
        <dbReference type="ARBA" id="ARBA00022839"/>
    </source>
</evidence>
<comment type="catalytic activity">
    <reaction evidence="12">
        <text>Couples ATP hydrolysis with the unwinding of duplex DNA by translocating in the 3'-5' direction.</text>
        <dbReference type="EC" id="5.6.2.4"/>
    </reaction>
</comment>
<feature type="binding site" evidence="15">
    <location>
        <begin position="37"/>
        <end position="44"/>
    </location>
    <ligand>
        <name>ATP</name>
        <dbReference type="ChEBI" id="CHEBI:30616"/>
    </ligand>
</feature>
<comment type="similarity">
    <text evidence="1">Belongs to the helicase family. UvrD subfamily.</text>
</comment>
<keyword evidence="3 15" id="KW-0547">Nucleotide-binding</keyword>
<evidence type="ECO:0000256" key="2">
    <source>
        <dbReference type="ARBA" id="ARBA00022722"/>
    </source>
</evidence>
<evidence type="ECO:0000256" key="1">
    <source>
        <dbReference type="ARBA" id="ARBA00009922"/>
    </source>
</evidence>
<evidence type="ECO:0000256" key="6">
    <source>
        <dbReference type="ARBA" id="ARBA00022806"/>
    </source>
</evidence>
<name>A0A2M7IN06_9BACT</name>
<dbReference type="InterPro" id="IPR000212">
    <property type="entry name" value="DNA_helicase_UvrD/REP"/>
</dbReference>
<reference evidence="19" key="1">
    <citation type="submission" date="2017-09" db="EMBL/GenBank/DDBJ databases">
        <title>Depth-based differentiation of microbial function through sediment-hosted aquifers and enrichment of novel symbionts in the deep terrestrial subsurface.</title>
        <authorList>
            <person name="Probst A.J."/>
            <person name="Ladd B."/>
            <person name="Jarett J.K."/>
            <person name="Geller-Mcgrath D.E."/>
            <person name="Sieber C.M.K."/>
            <person name="Emerson J.B."/>
            <person name="Anantharaman K."/>
            <person name="Thomas B.C."/>
            <person name="Malmstrom R."/>
            <person name="Stieglmeier M."/>
            <person name="Klingl A."/>
            <person name="Woyke T."/>
            <person name="Ryan C.M."/>
            <person name="Banfield J.F."/>
        </authorList>
    </citation>
    <scope>NUCLEOTIDE SEQUENCE [LARGE SCALE GENOMIC DNA]</scope>
</reference>
<dbReference type="InterPro" id="IPR014017">
    <property type="entry name" value="DNA_helicase_UvrD-like_C"/>
</dbReference>
<organism evidence="18 19">
    <name type="scientific">Candidatus Kaiserbacteria bacterium CG_4_8_14_3_um_filter_38_9</name>
    <dbReference type="NCBI Taxonomy" id="1974599"/>
    <lineage>
        <taxon>Bacteria</taxon>
        <taxon>Candidatus Kaiseribacteriota</taxon>
    </lineage>
</organism>
<protein>
    <recommendedName>
        <fullName evidence="13">DNA 3'-5' helicase</fullName>
        <ecNumber evidence="13">5.6.2.4</ecNumber>
    </recommendedName>
</protein>
<evidence type="ECO:0000256" key="13">
    <source>
        <dbReference type="ARBA" id="ARBA00034808"/>
    </source>
</evidence>
<evidence type="ECO:0000256" key="11">
    <source>
        <dbReference type="ARBA" id="ARBA00023235"/>
    </source>
</evidence>
<keyword evidence="2" id="KW-0540">Nuclease</keyword>
<dbReference type="PANTHER" id="PTHR11070:SF2">
    <property type="entry name" value="ATP-DEPENDENT DNA HELICASE SRS2"/>
    <property type="match status" value="1"/>
</dbReference>
<accession>A0A2M7IN06</accession>
<evidence type="ECO:0000256" key="12">
    <source>
        <dbReference type="ARBA" id="ARBA00034617"/>
    </source>
</evidence>
<dbReference type="SUPFAM" id="SSF52540">
    <property type="entry name" value="P-loop containing nucleoside triphosphate hydrolases"/>
    <property type="match status" value="1"/>
</dbReference>
<dbReference type="GO" id="GO:0000725">
    <property type="term" value="P:recombinational repair"/>
    <property type="evidence" value="ECO:0007669"/>
    <property type="project" value="TreeGrafter"/>
</dbReference>
<evidence type="ECO:0000256" key="15">
    <source>
        <dbReference type="PROSITE-ProRule" id="PRU00560"/>
    </source>
</evidence>
<dbReference type="InterPro" id="IPR011604">
    <property type="entry name" value="PDDEXK-like_dom_sf"/>
</dbReference>
<keyword evidence="11" id="KW-0413">Isomerase</keyword>
<dbReference type="GO" id="GO:0005524">
    <property type="term" value="F:ATP binding"/>
    <property type="evidence" value="ECO:0007669"/>
    <property type="project" value="UniProtKB-UniRule"/>
</dbReference>
<dbReference type="Proteomes" id="UP000230837">
    <property type="component" value="Unassembled WGS sequence"/>
</dbReference>
<dbReference type="EMBL" id="PFHR01000186">
    <property type="protein sequence ID" value="PIW96709.1"/>
    <property type="molecule type" value="Genomic_DNA"/>
</dbReference>
<dbReference type="GO" id="GO:0004527">
    <property type="term" value="F:exonuclease activity"/>
    <property type="evidence" value="ECO:0007669"/>
    <property type="project" value="UniProtKB-KW"/>
</dbReference>
<evidence type="ECO:0000259" key="17">
    <source>
        <dbReference type="PROSITE" id="PS51217"/>
    </source>
</evidence>
<dbReference type="InterPro" id="IPR014016">
    <property type="entry name" value="UvrD-like_ATP-bd"/>
</dbReference>
<dbReference type="InterPro" id="IPR027417">
    <property type="entry name" value="P-loop_NTPase"/>
</dbReference>
<evidence type="ECO:0000256" key="4">
    <source>
        <dbReference type="ARBA" id="ARBA00022763"/>
    </source>
</evidence>
<gene>
    <name evidence="18" type="ORF">COZ82_03540</name>
</gene>
<evidence type="ECO:0000256" key="5">
    <source>
        <dbReference type="ARBA" id="ARBA00022801"/>
    </source>
</evidence>
<keyword evidence="7" id="KW-0269">Exonuclease</keyword>
<dbReference type="AlphaFoldDB" id="A0A2M7IN06"/>
<dbReference type="Pfam" id="PF00580">
    <property type="entry name" value="UvrD-helicase"/>
    <property type="match status" value="1"/>
</dbReference>
<feature type="domain" description="UvrD-like helicase C-terminal" evidence="17">
    <location>
        <begin position="336"/>
        <end position="615"/>
    </location>
</feature>
<keyword evidence="10" id="KW-0234">DNA repair</keyword>
<keyword evidence="4" id="KW-0227">DNA damage</keyword>
<evidence type="ECO:0000256" key="9">
    <source>
        <dbReference type="ARBA" id="ARBA00023125"/>
    </source>
</evidence>
<evidence type="ECO:0000259" key="16">
    <source>
        <dbReference type="PROSITE" id="PS51198"/>
    </source>
</evidence>
<dbReference type="PROSITE" id="PS51217">
    <property type="entry name" value="UVRD_HELICASE_CTER"/>
    <property type="match status" value="1"/>
</dbReference>
<dbReference type="Pfam" id="PF13361">
    <property type="entry name" value="UvrD_C"/>
    <property type="match status" value="2"/>
</dbReference>
<dbReference type="PANTHER" id="PTHR11070">
    <property type="entry name" value="UVRD / RECB / PCRA DNA HELICASE FAMILY MEMBER"/>
    <property type="match status" value="1"/>
</dbReference>